<dbReference type="Proteomes" id="UP001528912">
    <property type="component" value="Unassembled WGS sequence"/>
</dbReference>
<dbReference type="CDD" id="cd09176">
    <property type="entry name" value="PLDc_unchar6"/>
    <property type="match status" value="1"/>
</dbReference>
<reference evidence="1 2" key="1">
    <citation type="submission" date="2023-03" db="EMBL/GenBank/DDBJ databases">
        <title>YIM 133296 draft genome.</title>
        <authorList>
            <person name="Xiong L."/>
        </authorList>
    </citation>
    <scope>NUCLEOTIDE SEQUENCE [LARGE SCALE GENOMIC DNA]</scope>
    <source>
        <strain evidence="1 2">YIM 133296</strain>
    </source>
</reference>
<keyword evidence="2" id="KW-1185">Reference proteome</keyword>
<evidence type="ECO:0008006" key="3">
    <source>
        <dbReference type="Google" id="ProtNLM"/>
    </source>
</evidence>
<comment type="caution">
    <text evidence="1">The sequence shown here is derived from an EMBL/GenBank/DDBJ whole genome shotgun (WGS) entry which is preliminary data.</text>
</comment>
<dbReference type="RefSeq" id="WP_277192497.1">
    <property type="nucleotide sequence ID" value="NZ_JAROAV010000032.1"/>
</dbReference>
<organism evidence="1 2">
    <name type="scientific">Luteipulveratus flavus</name>
    <dbReference type="NCBI Taxonomy" id="3031728"/>
    <lineage>
        <taxon>Bacteria</taxon>
        <taxon>Bacillati</taxon>
        <taxon>Actinomycetota</taxon>
        <taxon>Actinomycetes</taxon>
        <taxon>Micrococcales</taxon>
        <taxon>Dermacoccaceae</taxon>
        <taxon>Luteipulveratus</taxon>
    </lineage>
</organism>
<evidence type="ECO:0000313" key="1">
    <source>
        <dbReference type="EMBL" id="MDF8265172.1"/>
    </source>
</evidence>
<name>A0ABT6C9Z2_9MICO</name>
<protein>
    <recommendedName>
        <fullName evidence="3">PLD phosphodiesterase domain-containing protein</fullName>
    </recommendedName>
</protein>
<evidence type="ECO:0000313" key="2">
    <source>
        <dbReference type="Proteomes" id="UP001528912"/>
    </source>
</evidence>
<accession>A0ABT6C9Z2</accession>
<sequence length="599" mass="64974">MLDPTLRELLLDGLRPPQGSHVEAAVATTFTLDLTAALLPPLAFTSFGLEDGTSDPVVLLESIRRAADRVTIFCQAGMIGVPRQAPDLVTFLEPMVHQIAPPRGGLFHPKMWLLKFVDDAGTPAYRLLVMSRNLTHDSSWDLVVRLDSAGVATRRQDSNDGLYSFIQYLSRTNGLSADRRATVEALADDVRLVEWERPDGIESLEFHHLAPGRTPLDWRATRACVISPFVNDLGIETIAQHADERHLVARPDQLDMLNPDTLAGLTTYVLDPAAGTAPTSPDDVDEAQDKPVFAGMRADLHAKMVVLEPAGSRWSRARILIGSANATSAALADNIELMVEMVGPTKELGIDSLLGPEAPMRKLISAYPATGGKTLSDRDELEAQVEYVLRTIAALEHTVTVMPGAGANHLLTVTAAGAYPLRKDWACQVGLLSRPGREQSVDLGTSPHLEFDDVPTPDVSAFVTVRVNAPLGVEVSTVVVADLVGEPTDRLDHVIARQIDTPEKLMRLIRMLLDFGNPAVLAEFANASEAESDGTWTAGRSGELEMVLQALASNPQAIDSIDDIMRRLGRTDGGRALMPDGWEAFWETVREARGQVRAS</sequence>
<gene>
    <name evidence="1" type="ORF">P4R38_13025</name>
</gene>
<dbReference type="Gene3D" id="3.30.870.10">
    <property type="entry name" value="Endonuclease Chain A"/>
    <property type="match status" value="1"/>
</dbReference>
<dbReference type="InterPro" id="IPR059166">
    <property type="entry name" value="PLD-like_cat"/>
</dbReference>
<dbReference type="EMBL" id="JAROAV010000032">
    <property type="protein sequence ID" value="MDF8265172.1"/>
    <property type="molecule type" value="Genomic_DNA"/>
</dbReference>
<proteinExistence type="predicted"/>